<accession>A0A1Y5F298</accession>
<organism evidence="1 2">
    <name type="scientific">Halobacteriovorax marinus</name>
    <dbReference type="NCBI Taxonomy" id="97084"/>
    <lineage>
        <taxon>Bacteria</taxon>
        <taxon>Pseudomonadati</taxon>
        <taxon>Bdellovibrionota</taxon>
        <taxon>Bacteriovoracia</taxon>
        <taxon>Bacteriovoracales</taxon>
        <taxon>Halobacteriovoraceae</taxon>
        <taxon>Halobacteriovorax</taxon>
    </lineage>
</organism>
<dbReference type="InterPro" id="IPR014054">
    <property type="entry name" value="Phage_regulatory_Rha"/>
</dbReference>
<proteinExistence type="predicted"/>
<evidence type="ECO:0000313" key="1">
    <source>
        <dbReference type="EMBL" id="OUR93534.1"/>
    </source>
</evidence>
<comment type="caution">
    <text evidence="1">The sequence shown here is derived from an EMBL/GenBank/DDBJ whole genome shotgun (WGS) entry which is preliminary data.</text>
</comment>
<evidence type="ECO:0000313" key="2">
    <source>
        <dbReference type="Proteomes" id="UP000196531"/>
    </source>
</evidence>
<sequence length="156" mass="18137">MNNFRIEKPFETKPPRLKDLVNQHIMGDVWIRDTPFGPVTDSLKIAQHFDMTHFHLLRAIDKCKEELSIQSKFGLNENIIENSYLGGAKGRERKARKVDITEFGLMLLLLYINTPKARMISAEILYRFFILKSYVSGLSENQIGALKGYYRQKIDE</sequence>
<dbReference type="Pfam" id="PF09669">
    <property type="entry name" value="Phage_pRha"/>
    <property type="match status" value="1"/>
</dbReference>
<name>A0A1Y5F298_9BACT</name>
<reference evidence="2" key="1">
    <citation type="journal article" date="2017" name="Proc. Natl. Acad. Sci. U.S.A.">
        <title>Simulation of Deepwater Horizon oil plume reveals substrate specialization within a complex community of hydrocarbon-degraders.</title>
        <authorList>
            <person name="Hu P."/>
            <person name="Dubinsky E.A."/>
            <person name="Probst A.J."/>
            <person name="Wang J."/>
            <person name="Sieber C.M.K."/>
            <person name="Tom L.M."/>
            <person name="Gardinali P."/>
            <person name="Banfield J.F."/>
            <person name="Atlas R.M."/>
            <person name="Andersen G.L."/>
        </authorList>
    </citation>
    <scope>NUCLEOTIDE SEQUENCE [LARGE SCALE GENOMIC DNA]</scope>
</reference>
<protein>
    <submittedName>
        <fullName evidence="1">Uncharacterized protein</fullName>
    </submittedName>
</protein>
<dbReference type="EMBL" id="MAAO01000015">
    <property type="protein sequence ID" value="OUR93534.1"/>
    <property type="molecule type" value="Genomic_DNA"/>
</dbReference>
<gene>
    <name evidence="1" type="ORF">A9Q84_18870</name>
</gene>
<dbReference type="AlphaFoldDB" id="A0A1Y5F298"/>
<dbReference type="Proteomes" id="UP000196531">
    <property type="component" value="Unassembled WGS sequence"/>
</dbReference>